<keyword evidence="2" id="KW-0812">Transmembrane</keyword>
<dbReference type="GO" id="GO:0070916">
    <property type="term" value="C:inositol phosphoceramide synthase complex"/>
    <property type="evidence" value="ECO:0007669"/>
    <property type="project" value="TreeGrafter"/>
</dbReference>
<accession>A0A0G2ELH5</accession>
<feature type="transmembrane region" description="Helical" evidence="2">
    <location>
        <begin position="202"/>
        <end position="223"/>
    </location>
</feature>
<name>A0A0G2ELH5_PHACM</name>
<dbReference type="PANTHER" id="PTHR28077:SF1">
    <property type="entry name" value="INOSITOL PHOSPHORYLCERAMIDE SYNTHASE REGULATORY SUBUNIT KEI1"/>
    <property type="match status" value="1"/>
</dbReference>
<comment type="caution">
    <text evidence="3">The sequence shown here is derived from an EMBL/GenBank/DDBJ whole genome shotgun (WGS) entry which is preliminary data.</text>
</comment>
<dbReference type="GO" id="GO:0000139">
    <property type="term" value="C:Golgi membrane"/>
    <property type="evidence" value="ECO:0007669"/>
    <property type="project" value="TreeGrafter"/>
</dbReference>
<reference evidence="3 4" key="2">
    <citation type="submission" date="2015-05" db="EMBL/GenBank/DDBJ databases">
        <authorList>
            <person name="Morales-Cruz A."/>
            <person name="Amrine K.C."/>
            <person name="Cantu D."/>
        </authorList>
    </citation>
    <scope>NUCLEOTIDE SEQUENCE [LARGE SCALE GENOMIC DNA]</scope>
    <source>
        <strain evidence="3">UCRPC4</strain>
    </source>
</reference>
<keyword evidence="4" id="KW-1185">Reference proteome</keyword>
<dbReference type="PANTHER" id="PTHR28077">
    <property type="entry name" value="INOSITOL PHOSPHORYLCERAMIDE SYNTHASE REGULATORY SUBUNIT KEI1"/>
    <property type="match status" value="1"/>
</dbReference>
<evidence type="ECO:0000313" key="4">
    <source>
        <dbReference type="Proteomes" id="UP000053317"/>
    </source>
</evidence>
<evidence type="ECO:0008006" key="5">
    <source>
        <dbReference type="Google" id="ProtNLM"/>
    </source>
</evidence>
<keyword evidence="2" id="KW-0472">Membrane</keyword>
<gene>
    <name evidence="3" type="ORF">UCRPC4_g03001</name>
</gene>
<dbReference type="InterPro" id="IPR013862">
    <property type="entry name" value="Kei1"/>
</dbReference>
<dbReference type="GO" id="GO:0006673">
    <property type="term" value="P:inositol phosphoceramide metabolic process"/>
    <property type="evidence" value="ECO:0007669"/>
    <property type="project" value="InterPro"/>
</dbReference>
<dbReference type="OrthoDB" id="3338076at2759"/>
<evidence type="ECO:0000313" key="3">
    <source>
        <dbReference type="EMBL" id="KKY22996.1"/>
    </source>
</evidence>
<dbReference type="GO" id="GO:0070917">
    <property type="term" value="F:inositol phosphoceramide synthase regulator activity"/>
    <property type="evidence" value="ECO:0007669"/>
    <property type="project" value="InterPro"/>
</dbReference>
<dbReference type="Pfam" id="PF08552">
    <property type="entry name" value="Kei1"/>
    <property type="match status" value="1"/>
</dbReference>
<evidence type="ECO:0000256" key="1">
    <source>
        <dbReference type="SAM" id="MobiDB-lite"/>
    </source>
</evidence>
<feature type="region of interest" description="Disordered" evidence="1">
    <location>
        <begin position="168"/>
        <end position="191"/>
    </location>
</feature>
<feature type="compositionally biased region" description="Basic and acidic residues" evidence="1">
    <location>
        <begin position="309"/>
        <end position="318"/>
    </location>
</feature>
<dbReference type="EMBL" id="LCWF01000071">
    <property type="protein sequence ID" value="KKY22996.1"/>
    <property type="molecule type" value="Genomic_DNA"/>
</dbReference>
<protein>
    <recommendedName>
        <fullName evidence="5">Inositol phoshorylceramide synthase regulatory subunit kei1</fullName>
    </recommendedName>
</protein>
<feature type="region of interest" description="Disordered" evidence="1">
    <location>
        <begin position="242"/>
        <end position="268"/>
    </location>
</feature>
<feature type="transmembrane region" description="Helical" evidence="2">
    <location>
        <begin position="90"/>
        <end position="114"/>
    </location>
</feature>
<sequence>MGFSSRLLRLPRPQTFLYTMSLRTGAELITLSLLVNKLSGLYGLLALLTGYHLNTLQLSMYIYSLLALALTAFLAPHIRRQSPLQCLALAWFYVIDSVINAVYTICFSITWFLVISQHHHGEQVKGPGAGTIGDTAGFTNPQNNVSEVHVEATPASGIAAGQDAVAAGTPASVPAGQDVSGGSGSSPSLGHGVLQPESMNSIGVICTLWTVRLYFCVIMLAWARSVLRQYIAHASLKNNTYTSASTSSGLAENPFSDNKPEGQGWQGKLGRFMVNTGRQYWLGRDDDDDSSWMYGMGNKFRRSVENQSSEERGPTERERRRRSGTGPPQVPAQGLINQHATAVAAANGVKMQDMA</sequence>
<evidence type="ECO:0000256" key="2">
    <source>
        <dbReference type="SAM" id="Phobius"/>
    </source>
</evidence>
<proteinExistence type="predicted"/>
<dbReference type="AlphaFoldDB" id="A0A0G2ELH5"/>
<keyword evidence="2" id="KW-1133">Transmembrane helix</keyword>
<feature type="region of interest" description="Disordered" evidence="1">
    <location>
        <begin position="303"/>
        <end position="338"/>
    </location>
</feature>
<dbReference type="Proteomes" id="UP000053317">
    <property type="component" value="Unassembled WGS sequence"/>
</dbReference>
<organism evidence="3 4">
    <name type="scientific">Phaeomoniella chlamydospora</name>
    <name type="common">Phaeoacremonium chlamydosporum</name>
    <dbReference type="NCBI Taxonomy" id="158046"/>
    <lineage>
        <taxon>Eukaryota</taxon>
        <taxon>Fungi</taxon>
        <taxon>Dikarya</taxon>
        <taxon>Ascomycota</taxon>
        <taxon>Pezizomycotina</taxon>
        <taxon>Eurotiomycetes</taxon>
        <taxon>Chaetothyriomycetidae</taxon>
        <taxon>Phaeomoniellales</taxon>
        <taxon>Phaeomoniellaceae</taxon>
        <taxon>Phaeomoniella</taxon>
    </lineage>
</organism>
<feature type="transmembrane region" description="Helical" evidence="2">
    <location>
        <begin position="60"/>
        <end position="78"/>
    </location>
</feature>
<feature type="transmembrane region" description="Helical" evidence="2">
    <location>
        <begin position="28"/>
        <end position="48"/>
    </location>
</feature>
<reference evidence="3 4" key="1">
    <citation type="submission" date="2015-05" db="EMBL/GenBank/DDBJ databases">
        <title>Distinctive expansion of gene families associated with plant cell wall degradation and secondary metabolism in the genomes of grapevine trunk pathogens.</title>
        <authorList>
            <person name="Lawrence D.P."/>
            <person name="Travadon R."/>
            <person name="Rolshausen P.E."/>
            <person name="Baumgartner K."/>
        </authorList>
    </citation>
    <scope>NUCLEOTIDE SEQUENCE [LARGE SCALE GENOMIC DNA]</scope>
    <source>
        <strain evidence="3">UCRPC4</strain>
    </source>
</reference>